<dbReference type="GO" id="GO:1902600">
    <property type="term" value="P:proton transmembrane transport"/>
    <property type="evidence" value="ECO:0007669"/>
    <property type="project" value="InterPro"/>
</dbReference>
<feature type="transmembrane region" description="Helical" evidence="7">
    <location>
        <begin position="365"/>
        <end position="383"/>
    </location>
</feature>
<proteinExistence type="inferred from homology"/>
<dbReference type="PANTHER" id="PTHR42751">
    <property type="entry name" value="SODIUM/HYDROGEN EXCHANGER FAMILY/TRKA DOMAIN PROTEIN"/>
    <property type="match status" value="1"/>
</dbReference>
<dbReference type="GO" id="GO:0015297">
    <property type="term" value="F:antiporter activity"/>
    <property type="evidence" value="ECO:0007669"/>
    <property type="project" value="InterPro"/>
</dbReference>
<keyword evidence="4 7" id="KW-0812">Transmembrane</keyword>
<feature type="transmembrane region" description="Helical" evidence="7">
    <location>
        <begin position="97"/>
        <end position="121"/>
    </location>
</feature>
<protein>
    <submittedName>
        <fullName evidence="9">Inner membrane protein, KefB/KefC family</fullName>
    </submittedName>
</protein>
<evidence type="ECO:0000256" key="6">
    <source>
        <dbReference type="ARBA" id="ARBA00023136"/>
    </source>
</evidence>
<dbReference type="InterPro" id="IPR006153">
    <property type="entry name" value="Cation/H_exchanger_TM"/>
</dbReference>
<organism evidence="9">
    <name type="scientific">hydrothermal vent metagenome</name>
    <dbReference type="NCBI Taxonomy" id="652676"/>
    <lineage>
        <taxon>unclassified sequences</taxon>
        <taxon>metagenomes</taxon>
        <taxon>ecological metagenomes</taxon>
    </lineage>
</organism>
<gene>
    <name evidence="9" type="ORF">MNBD_GAMMA21-2171</name>
</gene>
<comment type="subcellular location">
    <subcellularLocation>
        <location evidence="1">Membrane</location>
        <topology evidence="1">Multi-pass membrane protein</topology>
    </subcellularLocation>
</comment>
<dbReference type="GO" id="GO:0016020">
    <property type="term" value="C:membrane"/>
    <property type="evidence" value="ECO:0007669"/>
    <property type="project" value="UniProtKB-SubCell"/>
</dbReference>
<dbReference type="PANTHER" id="PTHR42751:SF3">
    <property type="entry name" value="SODIUM_GLUTAMATE SYMPORTER"/>
    <property type="match status" value="1"/>
</dbReference>
<dbReference type="EMBL" id="UOFR01000052">
    <property type="protein sequence ID" value="VAW97662.1"/>
    <property type="molecule type" value="Genomic_DNA"/>
</dbReference>
<feature type="transmembrane region" description="Helical" evidence="7">
    <location>
        <begin position="127"/>
        <end position="146"/>
    </location>
</feature>
<reference evidence="9" key="1">
    <citation type="submission" date="2018-06" db="EMBL/GenBank/DDBJ databases">
        <authorList>
            <person name="Zhirakovskaya E."/>
        </authorList>
    </citation>
    <scope>NUCLEOTIDE SEQUENCE</scope>
</reference>
<feature type="transmembrane region" description="Helical" evidence="7">
    <location>
        <begin position="186"/>
        <end position="206"/>
    </location>
</feature>
<evidence type="ECO:0000256" key="2">
    <source>
        <dbReference type="ARBA" id="ARBA00005551"/>
    </source>
</evidence>
<keyword evidence="3" id="KW-0813">Transport</keyword>
<evidence type="ECO:0000256" key="3">
    <source>
        <dbReference type="ARBA" id="ARBA00022448"/>
    </source>
</evidence>
<feature type="transmembrane region" description="Helical" evidence="7">
    <location>
        <begin position="42"/>
        <end position="60"/>
    </location>
</feature>
<feature type="transmembrane region" description="Helical" evidence="7">
    <location>
        <begin position="66"/>
        <end position="85"/>
    </location>
</feature>
<evidence type="ECO:0000313" key="9">
    <source>
        <dbReference type="EMBL" id="VAW97662.1"/>
    </source>
</evidence>
<dbReference type="Pfam" id="PF00999">
    <property type="entry name" value="Na_H_Exchanger"/>
    <property type="match status" value="1"/>
</dbReference>
<evidence type="ECO:0000256" key="1">
    <source>
        <dbReference type="ARBA" id="ARBA00004141"/>
    </source>
</evidence>
<feature type="transmembrane region" description="Helical" evidence="7">
    <location>
        <begin position="342"/>
        <end position="359"/>
    </location>
</feature>
<feature type="transmembrane region" description="Helical" evidence="7">
    <location>
        <begin position="158"/>
        <end position="180"/>
    </location>
</feature>
<feature type="transmembrane region" description="Helical" evidence="7">
    <location>
        <begin position="299"/>
        <end position="322"/>
    </location>
</feature>
<dbReference type="Gene3D" id="1.20.1530.20">
    <property type="match status" value="1"/>
</dbReference>
<feature type="transmembrane region" description="Helical" evidence="7">
    <location>
        <begin position="275"/>
        <end position="293"/>
    </location>
</feature>
<evidence type="ECO:0000259" key="8">
    <source>
        <dbReference type="Pfam" id="PF00999"/>
    </source>
</evidence>
<keyword evidence="5 7" id="KW-1133">Transmembrane helix</keyword>
<feature type="transmembrane region" description="Helical" evidence="7">
    <location>
        <begin position="226"/>
        <end position="244"/>
    </location>
</feature>
<evidence type="ECO:0000256" key="4">
    <source>
        <dbReference type="ARBA" id="ARBA00022692"/>
    </source>
</evidence>
<keyword evidence="6 7" id="KW-0472">Membrane</keyword>
<evidence type="ECO:0000256" key="7">
    <source>
        <dbReference type="SAM" id="Phobius"/>
    </source>
</evidence>
<sequence>MNSIVRYTYKMEDPTLLFTIFLIFTGAAILATIALYARQAMIVAYIVLGILFGPSILGWVHHAEHIQQIADVGIMFLLFLLGLNLHPQKLIILFKETTVVTIISCAIFVVLGSSIPLLFGLGWTESLIIGSTMMFSSTIIGLKLTPTTELHHKHIGEIIISILLMQDIIAIILLIVLQAGGGTDELAFNLVKLVFAFIGLAVFAYLMERFILIKLIRRFDKIQEYIFLLAIGWCLGMAEFASYLGLTHEIGAFVAGVALATHRISFFIADSLKPLRDFFLIIFFFAIGAAIDINAMNEVILPAATLAIVILVVKPVVFSWLLRFEGESKQQATEIGFRLGQGSEFAFLITVLALKLNLLSQQGSALIQLATVLTFIISTYYVVFKYPTPIAVSDKLRKN</sequence>
<evidence type="ECO:0000256" key="5">
    <source>
        <dbReference type="ARBA" id="ARBA00022989"/>
    </source>
</evidence>
<feature type="domain" description="Cation/H+ exchanger transmembrane" evidence="8">
    <location>
        <begin position="29"/>
        <end position="379"/>
    </location>
</feature>
<comment type="similarity">
    <text evidence="2">Belongs to the monovalent cation:proton antiporter 2 (CPA2) transporter (TC 2.A.37) family.</text>
</comment>
<feature type="transmembrane region" description="Helical" evidence="7">
    <location>
        <begin position="250"/>
        <end position="268"/>
    </location>
</feature>
<feature type="transmembrane region" description="Helical" evidence="7">
    <location>
        <begin position="16"/>
        <end position="35"/>
    </location>
</feature>
<dbReference type="AlphaFoldDB" id="A0A3B1ACN3"/>
<dbReference type="InterPro" id="IPR038770">
    <property type="entry name" value="Na+/solute_symporter_sf"/>
</dbReference>
<name>A0A3B1ACN3_9ZZZZ</name>
<accession>A0A3B1ACN3</accession>